<protein>
    <submittedName>
        <fullName evidence="2">Uncharacterized protein</fullName>
    </submittedName>
</protein>
<evidence type="ECO:0000256" key="1">
    <source>
        <dbReference type="SAM" id="MobiDB-lite"/>
    </source>
</evidence>
<name>A0ABQ7D3H4_BRACR</name>
<proteinExistence type="predicted"/>
<accession>A0ABQ7D3H4</accession>
<comment type="caution">
    <text evidence="2">The sequence shown here is derived from an EMBL/GenBank/DDBJ whole genome shotgun (WGS) entry which is preliminary data.</text>
</comment>
<sequence length="444" mass="51612">MVHRCIMEKMWYKLPYEDILDKKPLFDNVEENKRKMNANGHRYACDEIDAYAQQHHDEFEGEQQLLEDNEGETYDGDLEEKENKDEYQASDEFDNEEDIDINFEVDLELFRNKNYEEEILDEDETNPDTKQSSDDEEEQAKRISKRDGRRQRLVLNAKRSGKDKCKLIKRHAIAEVMLEKINKEPEKSAPMIREEFRNKFNILIFHEQAKIARCFILDKLKAECNEHFARIRNYEMELLRRNIVVVSTDPKTELRKLQTKMHGYGMGPLGLAVLGLLELGISPTALEPRLIPCYIRVLWEIRVFLVSLFKRKSTVRISVLTRTQSSLGTQNDLFLAGTVLRLPRQDYYWYQFGFRILPLGSWSLSSSYDVFYFCRKSLTGLEGAGVGVMTQVPGLRCFPPRCILIQVLFTLVLWGRRSALGCTGVLGPEVSYAPLSIMISPLLL</sequence>
<gene>
    <name evidence="2" type="ORF">DY000_02016539</name>
</gene>
<organism evidence="2 3">
    <name type="scientific">Brassica cretica</name>
    <name type="common">Mustard</name>
    <dbReference type="NCBI Taxonomy" id="69181"/>
    <lineage>
        <taxon>Eukaryota</taxon>
        <taxon>Viridiplantae</taxon>
        <taxon>Streptophyta</taxon>
        <taxon>Embryophyta</taxon>
        <taxon>Tracheophyta</taxon>
        <taxon>Spermatophyta</taxon>
        <taxon>Magnoliopsida</taxon>
        <taxon>eudicotyledons</taxon>
        <taxon>Gunneridae</taxon>
        <taxon>Pentapetalae</taxon>
        <taxon>rosids</taxon>
        <taxon>malvids</taxon>
        <taxon>Brassicales</taxon>
        <taxon>Brassicaceae</taxon>
        <taxon>Brassiceae</taxon>
        <taxon>Brassica</taxon>
    </lineage>
</organism>
<feature type="region of interest" description="Disordered" evidence="1">
    <location>
        <begin position="116"/>
        <end position="148"/>
    </location>
</feature>
<evidence type="ECO:0000313" key="2">
    <source>
        <dbReference type="EMBL" id="KAF3566781.1"/>
    </source>
</evidence>
<dbReference type="EMBL" id="QGKV02000759">
    <property type="protein sequence ID" value="KAF3566781.1"/>
    <property type="molecule type" value="Genomic_DNA"/>
</dbReference>
<keyword evidence="3" id="KW-1185">Reference proteome</keyword>
<evidence type="ECO:0000313" key="3">
    <source>
        <dbReference type="Proteomes" id="UP000266723"/>
    </source>
</evidence>
<reference evidence="2 3" key="1">
    <citation type="journal article" date="2020" name="BMC Genomics">
        <title>Intraspecific diversification of the crop wild relative Brassica cretica Lam. using demographic model selection.</title>
        <authorList>
            <person name="Kioukis A."/>
            <person name="Michalopoulou V.A."/>
            <person name="Briers L."/>
            <person name="Pirintsos S."/>
            <person name="Studholme D.J."/>
            <person name="Pavlidis P."/>
            <person name="Sarris P.F."/>
        </authorList>
    </citation>
    <scope>NUCLEOTIDE SEQUENCE [LARGE SCALE GENOMIC DNA]</scope>
    <source>
        <strain evidence="3">cv. PFS-1207/04</strain>
    </source>
</reference>
<dbReference type="Proteomes" id="UP000266723">
    <property type="component" value="Unassembled WGS sequence"/>
</dbReference>
<feature type="compositionally biased region" description="Acidic residues" evidence="1">
    <location>
        <begin position="117"/>
        <end position="126"/>
    </location>
</feature>
<feature type="region of interest" description="Disordered" evidence="1">
    <location>
        <begin position="74"/>
        <end position="95"/>
    </location>
</feature>